<dbReference type="RefSeq" id="WP_259311648.1">
    <property type="nucleotide sequence ID" value="NZ_CP087164.1"/>
</dbReference>
<proteinExistence type="predicted"/>
<dbReference type="Gene3D" id="3.40.50.300">
    <property type="entry name" value="P-loop containing nucleotide triphosphate hydrolases"/>
    <property type="match status" value="1"/>
</dbReference>
<dbReference type="Proteomes" id="UP001162834">
    <property type="component" value="Chromosome"/>
</dbReference>
<evidence type="ECO:0000256" key="1">
    <source>
        <dbReference type="ARBA" id="ARBA00023125"/>
    </source>
</evidence>
<reference evidence="3" key="1">
    <citation type="journal article" date="2022" name="Int. J. Syst. Evol. Microbiol.">
        <title>Pseudomonas aegrilactucae sp. nov. and Pseudomonas morbosilactucae sp. nov., pathogens causing bacterial rot of lettuce in Japan.</title>
        <authorList>
            <person name="Sawada H."/>
            <person name="Fujikawa T."/>
            <person name="Satou M."/>
        </authorList>
    </citation>
    <scope>NUCLEOTIDE SEQUENCE</scope>
    <source>
        <strain evidence="3">0166_1</strain>
    </source>
</reference>
<sequence length="401" mass="43439">MTSWIDGLPTNPLAEDPEPLPALAGFPFLHAGAGAVIVGPTGGGRSSLVQAGAYDAARAGLRVAYLGSEVTASEWNARARDLPERRGDAIDDELVGELERVRYLELSSVLVQAWDEPDAWARDVPPAYDVVVIDPLSAVASALDLDFDSSNAEFVQFYDRLVQPLVGAGVAVVMLDNGCLRARGPVNRVPISGPGWWSTLERGFPRRRFALEERSGALERERPAGLERHADVLALRRAPGTRRRQAEREMRRLMEAAVPVVVARLTVADAGHRLLDHLTTLGRKRSTLEGYESYLRIHLAPYFGDRALERITGDDVEAFVAHCRRHGQSVKSKLNYLGLLPRSLTTPCVAGGRRRTRASSSTGPGPRAATPTCTSSTRPSSMRSSLPCPTTTWAASSASCT</sequence>
<keyword evidence="1" id="KW-0238">DNA-binding</keyword>
<dbReference type="SUPFAM" id="SSF56349">
    <property type="entry name" value="DNA breaking-rejoining enzymes"/>
    <property type="match status" value="1"/>
</dbReference>
<organism evidence="3 4">
    <name type="scientific">Capillimicrobium parvum</name>
    <dbReference type="NCBI Taxonomy" id="2884022"/>
    <lineage>
        <taxon>Bacteria</taxon>
        <taxon>Bacillati</taxon>
        <taxon>Actinomycetota</taxon>
        <taxon>Thermoleophilia</taxon>
        <taxon>Solirubrobacterales</taxon>
        <taxon>Capillimicrobiaceae</taxon>
        <taxon>Capillimicrobium</taxon>
    </lineage>
</organism>
<dbReference type="SUPFAM" id="SSF52540">
    <property type="entry name" value="P-loop containing nucleoside triphosphate hydrolases"/>
    <property type="match status" value="1"/>
</dbReference>
<dbReference type="EMBL" id="CP087164">
    <property type="protein sequence ID" value="UGS37599.1"/>
    <property type="molecule type" value="Genomic_DNA"/>
</dbReference>
<evidence type="ECO:0000313" key="3">
    <source>
        <dbReference type="EMBL" id="UGS37599.1"/>
    </source>
</evidence>
<protein>
    <submittedName>
        <fullName evidence="3">Uncharacterized protein</fullName>
    </submittedName>
</protein>
<keyword evidence="4" id="KW-1185">Reference proteome</keyword>
<evidence type="ECO:0000256" key="2">
    <source>
        <dbReference type="SAM" id="MobiDB-lite"/>
    </source>
</evidence>
<dbReference type="InterPro" id="IPR011010">
    <property type="entry name" value="DNA_brk_join_enz"/>
</dbReference>
<feature type="region of interest" description="Disordered" evidence="2">
    <location>
        <begin position="348"/>
        <end position="401"/>
    </location>
</feature>
<feature type="compositionally biased region" description="Low complexity" evidence="2">
    <location>
        <begin position="358"/>
        <end position="401"/>
    </location>
</feature>
<evidence type="ECO:0000313" key="4">
    <source>
        <dbReference type="Proteomes" id="UP001162834"/>
    </source>
</evidence>
<dbReference type="InterPro" id="IPR027417">
    <property type="entry name" value="P-loop_NTPase"/>
</dbReference>
<dbReference type="InterPro" id="IPR010998">
    <property type="entry name" value="Integrase_recombinase_N"/>
</dbReference>
<dbReference type="KEGG" id="sbae:DSM104329_04016"/>
<gene>
    <name evidence="3" type="ORF">DSM104329_04016</name>
</gene>
<dbReference type="Gene3D" id="1.10.150.130">
    <property type="match status" value="1"/>
</dbReference>
<dbReference type="AlphaFoldDB" id="A0A9E6Y005"/>
<dbReference type="GO" id="GO:0003677">
    <property type="term" value="F:DNA binding"/>
    <property type="evidence" value="ECO:0007669"/>
    <property type="project" value="UniProtKB-KW"/>
</dbReference>
<dbReference type="Pfam" id="PF13481">
    <property type="entry name" value="AAA_25"/>
    <property type="match status" value="1"/>
</dbReference>
<name>A0A9E6Y005_9ACTN</name>
<accession>A0A9E6Y005</accession>